<accession>A0A6L3ZC84</accession>
<gene>
    <name evidence="3" type="ORF">F8C82_14255</name>
</gene>
<keyword evidence="1" id="KW-0812">Transmembrane</keyword>
<name>A0A6L3ZC84_9FLAO</name>
<dbReference type="InterPro" id="IPR021309">
    <property type="entry name" value="YgaP-like_TM"/>
</dbReference>
<keyword evidence="1" id="KW-0472">Membrane</keyword>
<comment type="caution">
    <text evidence="3">The sequence shown here is derived from an EMBL/GenBank/DDBJ whole genome shotgun (WGS) entry which is preliminary data.</text>
</comment>
<reference evidence="3 4" key="1">
    <citation type="submission" date="2019-10" db="EMBL/GenBank/DDBJ databases">
        <title>Genome sequence of Phaeocystidibacter marisrubri JCM30614 (type strain).</title>
        <authorList>
            <person name="Bowman J.P."/>
        </authorList>
    </citation>
    <scope>NUCLEOTIDE SEQUENCE [LARGE SCALE GENOMIC DNA]</scope>
    <source>
        <strain evidence="3 4">JCM 30614</strain>
    </source>
</reference>
<feature type="transmembrane region" description="Helical" evidence="1">
    <location>
        <begin position="12"/>
        <end position="29"/>
    </location>
</feature>
<dbReference type="Proteomes" id="UP000484164">
    <property type="component" value="Unassembled WGS sequence"/>
</dbReference>
<keyword evidence="1" id="KW-1133">Transmembrane helix</keyword>
<feature type="domain" description="Inner membrane protein YgaP-like transmembrane" evidence="2">
    <location>
        <begin position="1"/>
        <end position="67"/>
    </location>
</feature>
<proteinExistence type="predicted"/>
<feature type="transmembrane region" description="Helical" evidence="1">
    <location>
        <begin position="35"/>
        <end position="57"/>
    </location>
</feature>
<dbReference type="EMBL" id="WBVQ01000003">
    <property type="protein sequence ID" value="KAB2815252.1"/>
    <property type="molecule type" value="Genomic_DNA"/>
</dbReference>
<evidence type="ECO:0000313" key="3">
    <source>
        <dbReference type="EMBL" id="KAB2815252.1"/>
    </source>
</evidence>
<protein>
    <submittedName>
        <fullName evidence="3">DUF2892 domain-containing protein</fullName>
    </submittedName>
</protein>
<evidence type="ECO:0000259" key="2">
    <source>
        <dbReference type="Pfam" id="PF11127"/>
    </source>
</evidence>
<dbReference type="RefSeq" id="WP_151694287.1">
    <property type="nucleotide sequence ID" value="NZ_BMGX01000001.1"/>
</dbReference>
<dbReference type="AlphaFoldDB" id="A0A6L3ZC84"/>
<dbReference type="Pfam" id="PF11127">
    <property type="entry name" value="YgaP-like_TM"/>
    <property type="match status" value="1"/>
</dbReference>
<organism evidence="3 4">
    <name type="scientific">Phaeocystidibacter marisrubri</name>
    <dbReference type="NCBI Taxonomy" id="1577780"/>
    <lineage>
        <taxon>Bacteria</taxon>
        <taxon>Pseudomonadati</taxon>
        <taxon>Bacteroidota</taxon>
        <taxon>Flavobacteriia</taxon>
        <taxon>Flavobacteriales</taxon>
        <taxon>Phaeocystidibacteraceae</taxon>
        <taxon>Phaeocystidibacter</taxon>
    </lineage>
</organism>
<evidence type="ECO:0000256" key="1">
    <source>
        <dbReference type="SAM" id="Phobius"/>
    </source>
</evidence>
<keyword evidence="4" id="KW-1185">Reference proteome</keyword>
<sequence length="70" mass="7615">MKSNMSNIDRLIRLIAAVAMAYAVFTNAVTGTLSIVFLILAAVFALTALVKFCPLYLPFGIHTNKRKKAA</sequence>
<dbReference type="OrthoDB" id="9804804at2"/>
<evidence type="ECO:0000313" key="4">
    <source>
        <dbReference type="Proteomes" id="UP000484164"/>
    </source>
</evidence>